<sequence length="444" mass="50121">MSMKTGTKEKPISQRLVLKHGQKRVRVKRQRSYNLMLDSACKHFPNIPRDVVIFQTNQLDICDGYYVDITAEIWSDVIDLLNIVEVTRRTEMTLPVPLPLDASAISLPDNQSAPSQVNEQDSSRNNDKVTIKHVFPSNEIQTTREMKVAKLLADGSRILGHHPTDVGAVLGRVSDRCLRGVVMQANRSIGSYHIKDGDSINLEVYDDEPYVKKPVIYLYSPSDIDVSVKLSLIPEWSLSVIYPVVTTGEHGQRLEWNVRTHQDGSLTEHYSGLDVSYLFWEAQINLQAFPRSSTSRPQSVDTFNPISSSLDDMDSIVIPVDKVTVYLDKSLKVLGLHTEARTSFITYWLPNILKHEYIALRFVPQAAYERAASLCISPQPDVVTRVCMLFKGICKEHLTNWANAQMQAEKDVAWWVDVVGVDPARAGDVTLFRVLEWGGMEILI</sequence>
<evidence type="ECO:0000313" key="3">
    <source>
        <dbReference type="Proteomes" id="UP000823399"/>
    </source>
</evidence>
<accession>A0A9P7FMP1</accession>
<feature type="compositionally biased region" description="Polar residues" evidence="1">
    <location>
        <begin position="108"/>
        <end position="120"/>
    </location>
</feature>
<reference evidence="2" key="1">
    <citation type="journal article" date="2020" name="New Phytol.">
        <title>Comparative genomics reveals dynamic genome evolution in host specialist ectomycorrhizal fungi.</title>
        <authorList>
            <person name="Lofgren L.A."/>
            <person name="Nguyen N.H."/>
            <person name="Vilgalys R."/>
            <person name="Ruytinx J."/>
            <person name="Liao H.L."/>
            <person name="Branco S."/>
            <person name="Kuo A."/>
            <person name="LaButti K."/>
            <person name="Lipzen A."/>
            <person name="Andreopoulos W."/>
            <person name="Pangilinan J."/>
            <person name="Riley R."/>
            <person name="Hundley H."/>
            <person name="Na H."/>
            <person name="Barry K."/>
            <person name="Grigoriev I.V."/>
            <person name="Stajich J.E."/>
            <person name="Kennedy P.G."/>
        </authorList>
    </citation>
    <scope>NUCLEOTIDE SEQUENCE</scope>
    <source>
        <strain evidence="2">FC423</strain>
    </source>
</reference>
<dbReference type="AlphaFoldDB" id="A0A9P7FMP1"/>
<evidence type="ECO:0000313" key="2">
    <source>
        <dbReference type="EMBL" id="KAG2120568.1"/>
    </source>
</evidence>
<name>A0A9P7FMP1_9AGAM</name>
<evidence type="ECO:0000256" key="1">
    <source>
        <dbReference type="SAM" id="MobiDB-lite"/>
    </source>
</evidence>
<dbReference type="RefSeq" id="XP_041299944.1">
    <property type="nucleotide sequence ID" value="XM_041443780.1"/>
</dbReference>
<keyword evidence="3" id="KW-1185">Reference proteome</keyword>
<proteinExistence type="predicted"/>
<comment type="caution">
    <text evidence="2">The sequence shown here is derived from an EMBL/GenBank/DDBJ whole genome shotgun (WGS) entry which is preliminary data.</text>
</comment>
<feature type="region of interest" description="Disordered" evidence="1">
    <location>
        <begin position="105"/>
        <end position="126"/>
    </location>
</feature>
<dbReference type="EMBL" id="JABBWM010000001">
    <property type="protein sequence ID" value="KAG2120568.1"/>
    <property type="molecule type" value="Genomic_DNA"/>
</dbReference>
<dbReference type="OrthoDB" id="428577at2759"/>
<protein>
    <submittedName>
        <fullName evidence="2">Uncharacterized protein</fullName>
    </submittedName>
</protein>
<dbReference type="GeneID" id="64706039"/>
<organism evidence="2 3">
    <name type="scientific">Suillus discolor</name>
    <dbReference type="NCBI Taxonomy" id="1912936"/>
    <lineage>
        <taxon>Eukaryota</taxon>
        <taxon>Fungi</taxon>
        <taxon>Dikarya</taxon>
        <taxon>Basidiomycota</taxon>
        <taxon>Agaricomycotina</taxon>
        <taxon>Agaricomycetes</taxon>
        <taxon>Agaricomycetidae</taxon>
        <taxon>Boletales</taxon>
        <taxon>Suillineae</taxon>
        <taxon>Suillaceae</taxon>
        <taxon>Suillus</taxon>
    </lineage>
</organism>
<dbReference type="Proteomes" id="UP000823399">
    <property type="component" value="Unassembled WGS sequence"/>
</dbReference>
<gene>
    <name evidence="2" type="ORF">F5147DRAFT_831826</name>
</gene>